<reference evidence="2 3" key="1">
    <citation type="submission" date="2017-04" db="EMBL/GenBank/DDBJ databases">
        <authorList>
            <person name="Afonso C.L."/>
            <person name="Miller P.J."/>
            <person name="Scott M.A."/>
            <person name="Spackman E."/>
            <person name="Goraichik I."/>
            <person name="Dimitrov K.M."/>
            <person name="Suarez D.L."/>
            <person name="Swayne D.E."/>
        </authorList>
    </citation>
    <scope>NUCLEOTIDE SEQUENCE [LARGE SCALE GENOMIC DNA]</scope>
    <source>
        <strain evidence="2 3">DSM 11622</strain>
    </source>
</reference>
<proteinExistence type="predicted"/>
<keyword evidence="1" id="KW-1133">Transmembrane helix</keyword>
<dbReference type="AlphaFoldDB" id="A0A1W1VRV8"/>
<organism evidence="2 3">
    <name type="scientific">Hymenobacter roseosalivarius DSM 11622</name>
    <dbReference type="NCBI Taxonomy" id="645990"/>
    <lineage>
        <taxon>Bacteria</taxon>
        <taxon>Pseudomonadati</taxon>
        <taxon>Bacteroidota</taxon>
        <taxon>Cytophagia</taxon>
        <taxon>Cytophagales</taxon>
        <taxon>Hymenobacteraceae</taxon>
        <taxon>Hymenobacter</taxon>
    </lineage>
</organism>
<dbReference type="EMBL" id="FWWW01000070">
    <property type="protein sequence ID" value="SMB96105.1"/>
    <property type="molecule type" value="Genomic_DNA"/>
</dbReference>
<sequence length="82" mass="9328">MADLPANRSRSYLYLIAGVTLFVLQLIRLPGYYAAWQNNTLDTFRLTMSVIALVVAMLMIRFGWRMRRDGKASDEPGDQSIS</sequence>
<keyword evidence="1" id="KW-0812">Transmembrane</keyword>
<evidence type="ECO:0000313" key="2">
    <source>
        <dbReference type="EMBL" id="SMB96105.1"/>
    </source>
</evidence>
<evidence type="ECO:0000256" key="1">
    <source>
        <dbReference type="SAM" id="Phobius"/>
    </source>
</evidence>
<gene>
    <name evidence="2" type="ORF">SAMN00120144_0536</name>
</gene>
<dbReference type="Proteomes" id="UP000192266">
    <property type="component" value="Unassembled WGS sequence"/>
</dbReference>
<dbReference type="STRING" id="645990.SAMN00120144_0536"/>
<keyword evidence="1" id="KW-0472">Membrane</keyword>
<protein>
    <submittedName>
        <fullName evidence="2">Uncharacterized protein</fullName>
    </submittedName>
</protein>
<name>A0A1W1VRV8_9BACT</name>
<feature type="transmembrane region" description="Helical" evidence="1">
    <location>
        <begin position="12"/>
        <end position="34"/>
    </location>
</feature>
<evidence type="ECO:0000313" key="3">
    <source>
        <dbReference type="Proteomes" id="UP000192266"/>
    </source>
</evidence>
<feature type="transmembrane region" description="Helical" evidence="1">
    <location>
        <begin position="46"/>
        <end position="64"/>
    </location>
</feature>
<accession>A0A1W1VRV8</accession>
<keyword evidence="3" id="KW-1185">Reference proteome</keyword>